<evidence type="ECO:0000313" key="3">
    <source>
        <dbReference type="Proteomes" id="UP001257739"/>
    </source>
</evidence>
<dbReference type="RefSeq" id="WP_309965669.1">
    <property type="nucleotide sequence ID" value="NZ_JAVDWH010000001.1"/>
</dbReference>
<protein>
    <submittedName>
        <fullName evidence="2">GNAT superfamily N-acetyltransferase</fullName>
    </submittedName>
</protein>
<dbReference type="InterPro" id="IPR016181">
    <property type="entry name" value="Acyl_CoA_acyltransferase"/>
</dbReference>
<reference evidence="2 3" key="1">
    <citation type="submission" date="2023-07" db="EMBL/GenBank/DDBJ databases">
        <title>Sorghum-associated microbial communities from plants grown in Nebraska, USA.</title>
        <authorList>
            <person name="Schachtman D."/>
        </authorList>
    </citation>
    <scope>NUCLEOTIDE SEQUENCE [LARGE SCALE GENOMIC DNA]</scope>
    <source>
        <strain evidence="2 3">BE248</strain>
    </source>
</reference>
<comment type="caution">
    <text evidence="2">The sequence shown here is derived from an EMBL/GenBank/DDBJ whole genome shotgun (WGS) entry which is preliminary data.</text>
</comment>
<dbReference type="CDD" id="cd04301">
    <property type="entry name" value="NAT_SF"/>
    <property type="match status" value="1"/>
</dbReference>
<dbReference type="Proteomes" id="UP001257739">
    <property type="component" value="Unassembled WGS sequence"/>
</dbReference>
<dbReference type="Pfam" id="PF00583">
    <property type="entry name" value="Acetyltransf_1"/>
    <property type="match status" value="1"/>
</dbReference>
<evidence type="ECO:0000313" key="2">
    <source>
        <dbReference type="EMBL" id="MDR7085411.1"/>
    </source>
</evidence>
<dbReference type="EMBL" id="JAVDWH010000001">
    <property type="protein sequence ID" value="MDR7085411.1"/>
    <property type="molecule type" value="Genomic_DNA"/>
</dbReference>
<organism evidence="2 3">
    <name type="scientific">Aeromicrobium panaciterrae</name>
    <dbReference type="NCBI Taxonomy" id="363861"/>
    <lineage>
        <taxon>Bacteria</taxon>
        <taxon>Bacillati</taxon>
        <taxon>Actinomycetota</taxon>
        <taxon>Actinomycetes</taxon>
        <taxon>Propionibacteriales</taxon>
        <taxon>Nocardioidaceae</taxon>
        <taxon>Aeromicrobium</taxon>
    </lineage>
</organism>
<accession>A0ABU1UJQ5</accession>
<keyword evidence="3" id="KW-1185">Reference proteome</keyword>
<dbReference type="Gene3D" id="3.40.630.30">
    <property type="match status" value="1"/>
</dbReference>
<evidence type="ECO:0000259" key="1">
    <source>
        <dbReference type="PROSITE" id="PS51186"/>
    </source>
</evidence>
<name>A0ABU1UJQ5_9ACTN</name>
<sequence length="358" mass="39251">MTDVVIDELIPPDSLVGPGGDEFRELIEMRNLVETDTLGTDALAATPESIFPHFTSSSQKSRRHFVVRDGGRIIARGLMGWLTAENAPAVSIMADVLPSHRRRGIGSALFAYQERLAADLGRHVLQAEAIHTSSVGGERVVPSTGFGDVPANDPGVQFLLHHGYRLEQVARISSLDLTNTAASLEEHRRAAQEKAGADYRIVHWSGRTPEKWLEQKAALSTAMSVDEPSGGLEVIADVWDADRVREHDDRQEGSGRIIYTSAAEHVPTGTLVAHTELGRLEGDNQPAVQEDTLVLRAHRGHRLGMLLKAVNAQKMLEQAPDTPQITTFNVEENEPMLRVNIDLGFRPIGAEGVWQKRV</sequence>
<dbReference type="PROSITE" id="PS51186">
    <property type="entry name" value="GNAT"/>
    <property type="match status" value="1"/>
</dbReference>
<proteinExistence type="predicted"/>
<gene>
    <name evidence="2" type="ORF">J2X11_000250</name>
</gene>
<dbReference type="InterPro" id="IPR000182">
    <property type="entry name" value="GNAT_dom"/>
</dbReference>
<feature type="domain" description="N-acetyltransferase" evidence="1">
    <location>
        <begin position="21"/>
        <end position="191"/>
    </location>
</feature>
<dbReference type="SUPFAM" id="SSF55729">
    <property type="entry name" value="Acyl-CoA N-acyltransferases (Nat)"/>
    <property type="match status" value="2"/>
</dbReference>